<keyword evidence="1" id="KW-0812">Transmembrane</keyword>
<keyword evidence="1" id="KW-0472">Membrane</keyword>
<dbReference type="HOGENOM" id="CLU_178446_0_0_5"/>
<dbReference type="Proteomes" id="UP000006833">
    <property type="component" value="Chromosome"/>
</dbReference>
<proteinExistence type="predicted"/>
<dbReference type="Pfam" id="PF12966">
    <property type="entry name" value="AtpR"/>
    <property type="match status" value="1"/>
</dbReference>
<dbReference type="GO" id="GO:0016787">
    <property type="term" value="F:hydrolase activity"/>
    <property type="evidence" value="ECO:0007669"/>
    <property type="project" value="UniProtKB-KW"/>
</dbReference>
<feature type="transmembrane region" description="Helical" evidence="1">
    <location>
        <begin position="6"/>
        <end position="31"/>
    </location>
</feature>
<dbReference type="eggNOG" id="ENOG5033HFJ">
    <property type="taxonomic scope" value="Bacteria"/>
</dbReference>
<evidence type="ECO:0000313" key="2">
    <source>
        <dbReference type="EMBL" id="ABV92186.1"/>
    </source>
</evidence>
<dbReference type="AlphaFoldDB" id="A8LN42"/>
<feature type="transmembrane region" description="Helical" evidence="1">
    <location>
        <begin position="69"/>
        <end position="89"/>
    </location>
</feature>
<reference evidence="3" key="1">
    <citation type="journal article" date="2010" name="ISME J.">
        <title>The complete genome sequence of the algal symbiont Dinoroseobacter shibae: a hitchhiker's guide to life in the sea.</title>
        <authorList>
            <person name="Wagner-Dobler I."/>
            <person name="Ballhausen B."/>
            <person name="Berger M."/>
            <person name="Brinkhoff T."/>
            <person name="Buchholz I."/>
            <person name="Bunk B."/>
            <person name="Cypionka H."/>
            <person name="Daniel R."/>
            <person name="Drepper T."/>
            <person name="Gerdts G."/>
            <person name="Hahnke S."/>
            <person name="Han C."/>
            <person name="Jahn D."/>
            <person name="Kalhoefer D."/>
            <person name="Kiss H."/>
            <person name="Klenk H.P."/>
            <person name="Kyrpides N."/>
            <person name="Liebl W."/>
            <person name="Liesegang H."/>
            <person name="Meincke L."/>
            <person name="Pati A."/>
            <person name="Petersen J."/>
            <person name="Piekarski T."/>
            <person name="Pommerenke C."/>
            <person name="Pradella S."/>
            <person name="Pukall R."/>
            <person name="Rabus R."/>
            <person name="Stackebrandt E."/>
            <person name="Thole S."/>
            <person name="Thompson L."/>
            <person name="Tielen P."/>
            <person name="Tomasch J."/>
            <person name="von Jan M."/>
            <person name="Wanphrut N."/>
            <person name="Wichels A."/>
            <person name="Zech H."/>
            <person name="Simon M."/>
        </authorList>
    </citation>
    <scope>NUCLEOTIDE SEQUENCE [LARGE SCALE GENOMIC DNA]</scope>
    <source>
        <strain evidence="3">DSM 16493 / NCIMB 14021 / DFL 12</strain>
    </source>
</reference>
<keyword evidence="2" id="KW-0378">Hydrolase</keyword>
<keyword evidence="3" id="KW-1185">Reference proteome</keyword>
<organism evidence="2 3">
    <name type="scientific">Dinoroseobacter shibae (strain DSM 16493 / NCIMB 14021 / DFL 12)</name>
    <dbReference type="NCBI Taxonomy" id="398580"/>
    <lineage>
        <taxon>Bacteria</taxon>
        <taxon>Pseudomonadati</taxon>
        <taxon>Pseudomonadota</taxon>
        <taxon>Alphaproteobacteria</taxon>
        <taxon>Rhodobacterales</taxon>
        <taxon>Roseobacteraceae</taxon>
        <taxon>Dinoroseobacter</taxon>
    </lineage>
</organism>
<accession>A8LN42</accession>
<dbReference type="RefSeq" id="WP_012177116.1">
    <property type="nucleotide sequence ID" value="NC_009952.1"/>
</dbReference>
<evidence type="ECO:0000313" key="3">
    <source>
        <dbReference type="Proteomes" id="UP000006833"/>
    </source>
</evidence>
<dbReference type="EMBL" id="CP000830">
    <property type="protein sequence ID" value="ABV92186.1"/>
    <property type="molecule type" value="Genomic_DNA"/>
</dbReference>
<dbReference type="InterPro" id="IPR017581">
    <property type="entry name" value="AtpR-like"/>
</dbReference>
<dbReference type="EC" id="3.6.3.14" evidence="2"/>
<feature type="transmembrane region" description="Helical" evidence="1">
    <location>
        <begin position="43"/>
        <end position="63"/>
    </location>
</feature>
<keyword evidence="1" id="KW-1133">Transmembrane helix</keyword>
<evidence type="ECO:0000256" key="1">
    <source>
        <dbReference type="SAM" id="Phobius"/>
    </source>
</evidence>
<protein>
    <submittedName>
        <fullName evidence="2">ATP synthase F0F1, subunit</fullName>
        <ecNumber evidence="2">3.6.3.14</ecNumber>
    </submittedName>
</protein>
<sequence length="101" mass="10568">MIGLDWTLTGLGAFLGVLAGAAFFAGLAWGMRIALRRARPAPVLLLSAGLRIAALLAVGYWVAGEGGTSMLLGFAGGFLVARVCILMLARRPVPEEAARWN</sequence>
<name>A8LN42_DINSH</name>
<gene>
    <name evidence="2" type="ordered locus">Dshi_0438</name>
</gene>
<dbReference type="STRING" id="398580.Dshi_0438"/>
<dbReference type="KEGG" id="dsh:Dshi_0438"/>